<dbReference type="SUPFAM" id="SSF57850">
    <property type="entry name" value="RING/U-box"/>
    <property type="match status" value="1"/>
</dbReference>
<dbReference type="CDD" id="cd16449">
    <property type="entry name" value="RING-HC"/>
    <property type="match status" value="1"/>
</dbReference>
<dbReference type="EMBL" id="DQ665917">
    <property type="protein sequence ID" value="ABG25713.1"/>
    <property type="molecule type" value="Genomic_DNA"/>
</dbReference>
<evidence type="ECO:0000313" key="3">
    <source>
        <dbReference type="EMBL" id="ABG25713.1"/>
    </source>
</evidence>
<dbReference type="GO" id="GO:0008270">
    <property type="term" value="F:zinc ion binding"/>
    <property type="evidence" value="ECO:0007669"/>
    <property type="project" value="UniProtKB-KW"/>
</dbReference>
<feature type="domain" description="RING-type" evidence="2">
    <location>
        <begin position="899"/>
        <end position="945"/>
    </location>
</feature>
<proteinExistence type="predicted"/>
<evidence type="ECO:0000259" key="2">
    <source>
        <dbReference type="PROSITE" id="PS50089"/>
    </source>
</evidence>
<dbReference type="GeneID" id="5141234"/>
<dbReference type="InterPro" id="IPR013083">
    <property type="entry name" value="Znf_RING/FYVE/PHD"/>
</dbReference>
<sequence length="953" mass="107484">MEQCCDVREYDTMRGVPPMRRDGYQVTPEALLLRDNTPVRFPPGDGRIYFIVHIDMDTIFYIHNDTPDGSVIRDPVRIDGNVATLTLGPGRPLAFGEGENPESHAHLFAPRYIAGATQPCTPAITLRWYISQTNQGNEFHIPPLLLWWSPLTNKTIGTLRSKATNGNMYIPGMIKFVCAAMAVEQWKSSCVVGLEPDHTPWDTALRNSRVTRCLAFTPGLCVMRDVARQAAHQREEDQRYADIVRSITEKSGRLMMVGAGHDGTPFMRLLDEAPINLDLPASARTLLPNPRLGERGATVGRADLEADVMIEHLRWDMARCGCFEDGYYMGDMVLCAMGISKAFTLSDLMHYAAHRNHLGPSFSALQDAARNSLPRVPRILPCRIAVENGWFAQEWWQPTAPQYYPSDLHGAHVRSTTRNAEYDCCSCGTVRKTPRVADPTPKSNFEVNAYGMCLSFERHNAAQVFNACCDALRAATGRVAPRLLSVSYKFNAYDVLKHFARCFCPECESEQEAEFWMHLHQNAKPRMQERETETAMHQTTTSIETDLPPLSRDYAPIYYDVMEMRSIERDAALYLNRPGHTFTVTNTSVLITQLYEDGSVTLRRIYMYQHSAVADSKCISNEEVMLNTIALLNRDAWWDLSEMPFPIQRLAVALLLHHRPYLTRIFQDACKDHCKHIGGRGNEAALSVRGSYALLFNIPIADGVSRRISRNITICNVVCIDREFMRCMLNNARLKEIVAQTLKEKQIRVQVIKRGKAIYEHVADLHDMKRAPLPTCLDFVYETILWTSGVCPSPEKAPVLDILLLFRKPELYDMVTLWMSALNTRHLTDQIFKFVDPILKAEDLTKRISDVALVYLRGRDLNLTPAVVKRMYIPRDTRTAAKVAWLCAHAGEPVNTHSCVACEPNDMHNEAAPPRTVVLPPCQHVLCLPCFAALTQGNAPLCPVCATTLEEAQ</sequence>
<protein>
    <submittedName>
        <fullName evidence="3">ORF108</fullName>
    </submittedName>
</protein>
<keyword evidence="1" id="KW-0862">Zinc</keyword>
<evidence type="ECO:0000313" key="4">
    <source>
        <dbReference type="Proteomes" id="UP000011238"/>
    </source>
</evidence>
<dbReference type="KEGG" id="vg:5141234"/>
<keyword evidence="1" id="KW-0863">Zinc-finger</keyword>
<evidence type="ECO:0000256" key="1">
    <source>
        <dbReference type="PROSITE-ProRule" id="PRU00175"/>
    </source>
</evidence>
<organism evidence="4">
    <name type="scientific">Ranid herpesvirus 1</name>
    <name type="common">Lucke tumor herpesvirus</name>
    <dbReference type="NCBI Taxonomy" id="85655"/>
    <lineage>
        <taxon>Viruses</taxon>
        <taxon>Duplodnaviria</taxon>
        <taxon>Heunggongvirae</taxon>
        <taxon>Peploviricota</taxon>
        <taxon>Herviviricetes</taxon>
        <taxon>Herpesvirales</taxon>
        <taxon>Alloherpesviridae</taxon>
        <taxon>Batravirus</taxon>
        <taxon>Batravirus ranidallo1</taxon>
    </lineage>
</organism>
<dbReference type="InterPro" id="IPR001841">
    <property type="entry name" value="Znf_RING"/>
</dbReference>
<reference evidence="4" key="1">
    <citation type="journal article" date="1999" name="J. Cancer Res. Clin. Oncol.">
        <title>Genomic studies of the Lucke tumor herpesvirus (RaHV-1).</title>
        <authorList>
            <person name="Davison A.J."/>
            <person name="Sauerbier W."/>
            <person name="Dolan A."/>
            <person name="Addison C."/>
            <person name="McKinnell R.G."/>
        </authorList>
    </citation>
    <scope>NUCLEOTIDE SEQUENCE [LARGE SCALE GENOMIC DNA]</scope>
    <source>
        <strain evidence="4">McKinnell</strain>
    </source>
</reference>
<keyword evidence="1" id="KW-0479">Metal-binding</keyword>
<dbReference type="RefSeq" id="YP_656763.1">
    <property type="nucleotide sequence ID" value="NC_008211.1"/>
</dbReference>
<reference evidence="3 4" key="2">
    <citation type="journal article" date="2006" name="J. Gen. Virol.">
        <title>Genome sequences of two frog herpesviruses.</title>
        <authorList>
            <person name="Davison A.J."/>
            <person name="Cunningham C."/>
            <person name="Sauerbier W."/>
            <person name="McKinnell R.G."/>
        </authorList>
    </citation>
    <scope>NUCLEOTIDE SEQUENCE [LARGE SCALE GENOMIC DNA]</scope>
    <source>
        <strain evidence="3 4">McKinnell</strain>
    </source>
</reference>
<accession>Q14VM2</accession>
<keyword evidence="4" id="KW-1185">Reference proteome</keyword>
<dbReference type="Gene3D" id="3.30.40.10">
    <property type="entry name" value="Zinc/RING finger domain, C3HC4 (zinc finger)"/>
    <property type="match status" value="1"/>
</dbReference>
<dbReference type="PROSITE" id="PS50089">
    <property type="entry name" value="ZF_RING_2"/>
    <property type="match status" value="1"/>
</dbReference>
<name>Q14VM2_9VIRU</name>
<dbReference type="Proteomes" id="UP000011238">
    <property type="component" value="Segment"/>
</dbReference>